<comment type="caution">
    <text evidence="2">The sequence shown here is derived from an EMBL/GenBank/DDBJ whole genome shotgun (WGS) entry which is preliminary data.</text>
</comment>
<dbReference type="Proteomes" id="UP000322791">
    <property type="component" value="Unassembled WGS sequence"/>
</dbReference>
<keyword evidence="1" id="KW-0472">Membrane</keyword>
<dbReference type="EMBL" id="VTHL01000011">
    <property type="protein sequence ID" value="TYZ08898.1"/>
    <property type="molecule type" value="Genomic_DNA"/>
</dbReference>
<keyword evidence="3" id="KW-1185">Reference proteome</keyword>
<evidence type="ECO:0008006" key="4">
    <source>
        <dbReference type="Google" id="ProtNLM"/>
    </source>
</evidence>
<sequence length="207" mass="21698">MKHAAATFFSVVFHPLLVPTYLAALVVIGSTPTQSSGSLTLGVVAGCTFGLPALGTGLLYYRGRLESFMLQERRQRYGPLLLTACCFGLATYLVTNSPGVPRLLPLLLGGMTVAVLLTFLITFWWKISAHGVGMGGALATLLMLGWPSWGWAALFGLALGLTAAAAVAWARLALQAHTRAQVWAGLLLGLTTGLAVILFGGAFSFGS</sequence>
<organism evidence="2 3">
    <name type="scientific">Hymenobacter lutimineralis</name>
    <dbReference type="NCBI Taxonomy" id="2606448"/>
    <lineage>
        <taxon>Bacteria</taxon>
        <taxon>Pseudomonadati</taxon>
        <taxon>Bacteroidota</taxon>
        <taxon>Cytophagia</taxon>
        <taxon>Cytophagales</taxon>
        <taxon>Hymenobacteraceae</taxon>
        <taxon>Hymenobacter</taxon>
    </lineage>
</organism>
<gene>
    <name evidence="2" type="ORF">FY528_11830</name>
</gene>
<feature type="transmembrane region" description="Helical" evidence="1">
    <location>
        <begin position="106"/>
        <end position="125"/>
    </location>
</feature>
<keyword evidence="1" id="KW-1133">Transmembrane helix</keyword>
<feature type="transmembrane region" description="Helical" evidence="1">
    <location>
        <begin position="186"/>
        <end position="205"/>
    </location>
</feature>
<name>A0A5D6V1J7_9BACT</name>
<evidence type="ECO:0000256" key="1">
    <source>
        <dbReference type="SAM" id="Phobius"/>
    </source>
</evidence>
<protein>
    <recommendedName>
        <fullName evidence="4">PAP2 family protein</fullName>
    </recommendedName>
</protein>
<dbReference type="AlphaFoldDB" id="A0A5D6V1J7"/>
<accession>A0A5D6V1J7</accession>
<dbReference type="RefSeq" id="WP_149071223.1">
    <property type="nucleotide sequence ID" value="NZ_VTHL01000011.1"/>
</dbReference>
<proteinExistence type="predicted"/>
<reference evidence="2 3" key="1">
    <citation type="submission" date="2019-08" db="EMBL/GenBank/DDBJ databases">
        <authorList>
            <person name="Seo M.-J."/>
        </authorList>
    </citation>
    <scope>NUCLEOTIDE SEQUENCE [LARGE SCALE GENOMIC DNA]</scope>
    <source>
        <strain evidence="2 3">KIGAM108</strain>
    </source>
</reference>
<feature type="transmembrane region" description="Helical" evidence="1">
    <location>
        <begin position="40"/>
        <end position="61"/>
    </location>
</feature>
<evidence type="ECO:0000313" key="2">
    <source>
        <dbReference type="EMBL" id="TYZ08898.1"/>
    </source>
</evidence>
<feature type="transmembrane region" description="Helical" evidence="1">
    <location>
        <begin position="77"/>
        <end position="94"/>
    </location>
</feature>
<keyword evidence="1" id="KW-0812">Transmembrane</keyword>
<feature type="transmembrane region" description="Helical" evidence="1">
    <location>
        <begin position="155"/>
        <end position="174"/>
    </location>
</feature>
<feature type="transmembrane region" description="Helical" evidence="1">
    <location>
        <begin position="132"/>
        <end position="149"/>
    </location>
</feature>
<evidence type="ECO:0000313" key="3">
    <source>
        <dbReference type="Proteomes" id="UP000322791"/>
    </source>
</evidence>